<sequence length="142" mass="16668">MKQTELLKIQRKKWRYWKKWPITSSSEAGSLPQQYQLASIFASKLLSATLSLSSTERERDEKRRTQFQTELRRQRRGVLGSEGSVEALRIRFEDPKLQRRPTNNLAGAVVELQERRERRKGGPRKSVKQLGGCCERQRWLVL</sequence>
<accession>A0ABP0Y7W8</accession>
<evidence type="ECO:0000313" key="2">
    <source>
        <dbReference type="Proteomes" id="UP001642487"/>
    </source>
</evidence>
<evidence type="ECO:0000313" key="1">
    <source>
        <dbReference type="EMBL" id="CAK9316479.1"/>
    </source>
</evidence>
<name>A0ABP0Y7W8_9ROSI</name>
<gene>
    <name evidence="1" type="ORF">CITCOLO1_LOCUS8340</name>
</gene>
<protein>
    <submittedName>
        <fullName evidence="1">Uncharacterized protein</fullName>
    </submittedName>
</protein>
<proteinExistence type="predicted"/>
<dbReference type="Proteomes" id="UP001642487">
    <property type="component" value="Chromosome 3"/>
</dbReference>
<reference evidence="1 2" key="1">
    <citation type="submission" date="2024-03" db="EMBL/GenBank/DDBJ databases">
        <authorList>
            <person name="Gkanogiannis A."/>
            <person name="Becerra Lopez-Lavalle L."/>
        </authorList>
    </citation>
    <scope>NUCLEOTIDE SEQUENCE [LARGE SCALE GENOMIC DNA]</scope>
</reference>
<dbReference type="EMBL" id="OZ021737">
    <property type="protein sequence ID" value="CAK9316479.1"/>
    <property type="molecule type" value="Genomic_DNA"/>
</dbReference>
<keyword evidence="2" id="KW-1185">Reference proteome</keyword>
<organism evidence="1 2">
    <name type="scientific">Citrullus colocynthis</name>
    <name type="common">colocynth</name>
    <dbReference type="NCBI Taxonomy" id="252529"/>
    <lineage>
        <taxon>Eukaryota</taxon>
        <taxon>Viridiplantae</taxon>
        <taxon>Streptophyta</taxon>
        <taxon>Embryophyta</taxon>
        <taxon>Tracheophyta</taxon>
        <taxon>Spermatophyta</taxon>
        <taxon>Magnoliopsida</taxon>
        <taxon>eudicotyledons</taxon>
        <taxon>Gunneridae</taxon>
        <taxon>Pentapetalae</taxon>
        <taxon>rosids</taxon>
        <taxon>fabids</taxon>
        <taxon>Cucurbitales</taxon>
        <taxon>Cucurbitaceae</taxon>
        <taxon>Benincaseae</taxon>
        <taxon>Citrullus</taxon>
    </lineage>
</organism>